<evidence type="ECO:0000313" key="3">
    <source>
        <dbReference type="EMBL" id="CAH3129860.1"/>
    </source>
</evidence>
<dbReference type="CDD" id="cd05382">
    <property type="entry name" value="CAP_GAPR1-like"/>
    <property type="match status" value="1"/>
</dbReference>
<sequence>TLTLGNIRIEGFGRVDKDRTLMDVHFELINDQTNASQVLRPVLVTNESIVSLKRKEETTVKQATVITSSPVFGDIQTGEDFAKSALDYHNKFRLIHDALPLRLNLNMSKEAEQFARKLALNGAKNLPMKHEDQFVLTKENEGENIAAGGSRAGGLTAYGAVKNWYNEVCFYDWAKGGYEPLAIHFIQVIWKNTKELGIGKANTIKNGKPYTYIVARYKPRIDDDVFKNIAKGKFNQLYCRNILAFSRSELAQHKTNSPLQKVQERKFNYFANKSAKFQPPLDSSRKQLSTDPIKDNVKLLSRFHPIQQQSKQTVTDEVQNENNYNFQQNPALGRVSKNSVYNTNNLANSPPMRGALRITSSSFGPDKKRGSYKSSTQYNNVNYRNRNLNILGAGRLYERGPQDDKLSFFAGNSWGAAIINRSRQPQASSTVKQAEILGKFSEKRRPYNWEYGRDSERYHLNEMVPYRLFPATSSGKTGNNDYYYKDFFSDYDPRKKNYVPKRSQWNLISG</sequence>
<dbReference type="EMBL" id="CALNXK010000047">
    <property type="protein sequence ID" value="CAH3129860.1"/>
    <property type="molecule type" value="Genomic_DNA"/>
</dbReference>
<dbReference type="InterPro" id="IPR034113">
    <property type="entry name" value="SCP_GAPR1-like"/>
</dbReference>
<gene>
    <name evidence="3" type="ORF">PLOB_00034316</name>
</gene>
<feature type="non-terminal residue" evidence="3">
    <location>
        <position position="1"/>
    </location>
</feature>
<dbReference type="SMART" id="SM00198">
    <property type="entry name" value="SCP"/>
    <property type="match status" value="1"/>
</dbReference>
<dbReference type="Gene3D" id="3.40.33.10">
    <property type="entry name" value="CAP"/>
    <property type="match status" value="1"/>
</dbReference>
<keyword evidence="4" id="KW-1185">Reference proteome</keyword>
<dbReference type="SUPFAM" id="SSF55797">
    <property type="entry name" value="PR-1-like"/>
    <property type="match status" value="1"/>
</dbReference>
<dbReference type="InterPro" id="IPR001283">
    <property type="entry name" value="CRISP-related"/>
</dbReference>
<protein>
    <recommendedName>
        <fullName evidence="2">SCP domain-containing protein</fullName>
    </recommendedName>
</protein>
<accession>A0ABN8P1U1</accession>
<name>A0ABN8P1U1_9CNID</name>
<dbReference type="Proteomes" id="UP001159405">
    <property type="component" value="Unassembled WGS sequence"/>
</dbReference>
<comment type="caution">
    <text evidence="3">The sequence shown here is derived from an EMBL/GenBank/DDBJ whole genome shotgun (WGS) entry which is preliminary data.</text>
</comment>
<dbReference type="InterPro" id="IPR014044">
    <property type="entry name" value="CAP_dom"/>
</dbReference>
<reference evidence="3 4" key="1">
    <citation type="submission" date="2022-05" db="EMBL/GenBank/DDBJ databases">
        <authorList>
            <consortium name="Genoscope - CEA"/>
            <person name="William W."/>
        </authorList>
    </citation>
    <scope>NUCLEOTIDE SEQUENCE [LARGE SCALE GENOMIC DNA]</scope>
</reference>
<dbReference type="PANTHER" id="PTHR10334">
    <property type="entry name" value="CYSTEINE-RICH SECRETORY PROTEIN-RELATED"/>
    <property type="match status" value="1"/>
</dbReference>
<organism evidence="3 4">
    <name type="scientific">Porites lobata</name>
    <dbReference type="NCBI Taxonomy" id="104759"/>
    <lineage>
        <taxon>Eukaryota</taxon>
        <taxon>Metazoa</taxon>
        <taxon>Cnidaria</taxon>
        <taxon>Anthozoa</taxon>
        <taxon>Hexacorallia</taxon>
        <taxon>Scleractinia</taxon>
        <taxon>Fungiina</taxon>
        <taxon>Poritidae</taxon>
        <taxon>Porites</taxon>
    </lineage>
</organism>
<evidence type="ECO:0000256" key="1">
    <source>
        <dbReference type="SAM" id="MobiDB-lite"/>
    </source>
</evidence>
<proteinExistence type="predicted"/>
<evidence type="ECO:0000259" key="2">
    <source>
        <dbReference type="SMART" id="SM00198"/>
    </source>
</evidence>
<feature type="domain" description="SCP" evidence="2">
    <location>
        <begin position="80"/>
        <end position="225"/>
    </location>
</feature>
<feature type="region of interest" description="Disordered" evidence="1">
    <location>
        <begin position="345"/>
        <end position="375"/>
    </location>
</feature>
<evidence type="ECO:0000313" key="4">
    <source>
        <dbReference type="Proteomes" id="UP001159405"/>
    </source>
</evidence>
<dbReference type="InterPro" id="IPR035940">
    <property type="entry name" value="CAP_sf"/>
</dbReference>
<dbReference type="Pfam" id="PF00188">
    <property type="entry name" value="CAP"/>
    <property type="match status" value="1"/>
</dbReference>